<organism evidence="6 7">
    <name type="scientific">Jonquetella anthropi DSM 22815</name>
    <dbReference type="NCBI Taxonomy" id="885272"/>
    <lineage>
        <taxon>Bacteria</taxon>
        <taxon>Thermotogati</taxon>
        <taxon>Synergistota</taxon>
        <taxon>Synergistia</taxon>
        <taxon>Synergistales</taxon>
        <taxon>Dethiosulfovibrionaceae</taxon>
        <taxon>Jonquetella</taxon>
    </lineage>
</organism>
<dbReference type="PANTHER" id="PTHR30055:SF234">
    <property type="entry name" value="HTH-TYPE TRANSCRIPTIONAL REGULATOR BETI"/>
    <property type="match status" value="1"/>
</dbReference>
<dbReference type="InterPro" id="IPR001647">
    <property type="entry name" value="HTH_TetR"/>
</dbReference>
<evidence type="ECO:0000256" key="4">
    <source>
        <dbReference type="PROSITE-ProRule" id="PRU00335"/>
    </source>
</evidence>
<evidence type="ECO:0000256" key="2">
    <source>
        <dbReference type="ARBA" id="ARBA00023125"/>
    </source>
</evidence>
<evidence type="ECO:0000256" key="1">
    <source>
        <dbReference type="ARBA" id="ARBA00023015"/>
    </source>
</evidence>
<accession>H0UJI5</accession>
<dbReference type="InterPro" id="IPR009057">
    <property type="entry name" value="Homeodomain-like_sf"/>
</dbReference>
<dbReference type="HOGENOM" id="CLU_069356_6_0_0"/>
<dbReference type="EMBL" id="CM001376">
    <property type="protein sequence ID" value="EHM12853.1"/>
    <property type="molecule type" value="Genomic_DNA"/>
</dbReference>
<dbReference type="eggNOG" id="COG1309">
    <property type="taxonomic scope" value="Bacteria"/>
</dbReference>
<dbReference type="SUPFAM" id="SSF46689">
    <property type="entry name" value="Homeodomain-like"/>
    <property type="match status" value="1"/>
</dbReference>
<keyword evidence="1" id="KW-0805">Transcription regulation</keyword>
<protein>
    <submittedName>
        <fullName evidence="6">Transcriptional regulator</fullName>
    </submittedName>
</protein>
<evidence type="ECO:0000313" key="7">
    <source>
        <dbReference type="Proteomes" id="UP000003806"/>
    </source>
</evidence>
<name>H0UJI5_9BACT</name>
<dbReference type="GO" id="GO:0003700">
    <property type="term" value="F:DNA-binding transcription factor activity"/>
    <property type="evidence" value="ECO:0007669"/>
    <property type="project" value="TreeGrafter"/>
</dbReference>
<feature type="DNA-binding region" description="H-T-H motif" evidence="4">
    <location>
        <begin position="27"/>
        <end position="46"/>
    </location>
</feature>
<gene>
    <name evidence="6" type="ORF">JonanDRAFT_0443</name>
</gene>
<dbReference type="InterPro" id="IPR050109">
    <property type="entry name" value="HTH-type_TetR-like_transc_reg"/>
</dbReference>
<dbReference type="Proteomes" id="UP000003806">
    <property type="component" value="Chromosome"/>
</dbReference>
<dbReference type="STRING" id="885272.JonanDRAFT_0443"/>
<keyword evidence="3" id="KW-0804">Transcription</keyword>
<feature type="domain" description="HTH tetR-type" evidence="5">
    <location>
        <begin position="4"/>
        <end position="64"/>
    </location>
</feature>
<dbReference type="Gene3D" id="1.10.357.10">
    <property type="entry name" value="Tetracycline Repressor, domain 2"/>
    <property type="match status" value="1"/>
</dbReference>
<keyword evidence="2 4" id="KW-0238">DNA-binding</keyword>
<reference evidence="6 7" key="1">
    <citation type="submission" date="2011-11" db="EMBL/GenBank/DDBJ databases">
        <title>The Noncontiguous Finished genome of Jonquetella anthropi DSM 22815.</title>
        <authorList>
            <consortium name="US DOE Joint Genome Institute (JGI-PGF)"/>
            <person name="Lucas S."/>
            <person name="Copeland A."/>
            <person name="Lapidus A."/>
            <person name="Glavina del Rio T."/>
            <person name="Dalin E."/>
            <person name="Tice H."/>
            <person name="Bruce D."/>
            <person name="Goodwin L."/>
            <person name="Pitluck S."/>
            <person name="Peters L."/>
            <person name="Mikhailova N."/>
            <person name="Held B."/>
            <person name="Kyrpides N."/>
            <person name="Mavromatis K."/>
            <person name="Ivanova N."/>
            <person name="Markowitz V."/>
            <person name="Cheng J.-F."/>
            <person name="Hugenholtz P."/>
            <person name="Woyke T."/>
            <person name="Wu D."/>
            <person name="Gronow S."/>
            <person name="Wellnitz S."/>
            <person name="Brambilla E."/>
            <person name="Klenk H.-P."/>
            <person name="Eisen J.A."/>
        </authorList>
    </citation>
    <scope>NUCLEOTIDE SEQUENCE [LARGE SCALE GENOMIC DNA]</scope>
    <source>
        <strain evidence="6 7">DSM 22815</strain>
    </source>
</reference>
<evidence type="ECO:0000313" key="6">
    <source>
        <dbReference type="EMBL" id="EHM12853.1"/>
    </source>
</evidence>
<dbReference type="PROSITE" id="PS50977">
    <property type="entry name" value="HTH_TETR_2"/>
    <property type="match status" value="1"/>
</dbReference>
<keyword evidence="7" id="KW-1185">Reference proteome</keyword>
<proteinExistence type="predicted"/>
<evidence type="ECO:0000259" key="5">
    <source>
        <dbReference type="PROSITE" id="PS50977"/>
    </source>
</evidence>
<dbReference type="PANTHER" id="PTHR30055">
    <property type="entry name" value="HTH-TYPE TRANSCRIPTIONAL REGULATOR RUTR"/>
    <property type="match status" value="1"/>
</dbReference>
<sequence>MIVQSTQEAILSAARAEFSQKGFRNASLRRIAARAGVTTGALYGYYRSKDELFDALVAVAGAEFEVSLRKYIAAFEALDERTQHETMGQSDPETFSEMVDYIVSHKAEFRLILTAGGGTRWERYLDNLTSIENSATRRYFFRMTSAGMKITPVDELFSYSISRAMFACMFEIAIREMNREEAFAYARAVQNFFVSGWLTLMKNPAPEATPKKS</sequence>
<dbReference type="GO" id="GO:0000976">
    <property type="term" value="F:transcription cis-regulatory region binding"/>
    <property type="evidence" value="ECO:0007669"/>
    <property type="project" value="TreeGrafter"/>
</dbReference>
<dbReference type="Pfam" id="PF00440">
    <property type="entry name" value="TetR_N"/>
    <property type="match status" value="1"/>
</dbReference>
<dbReference type="PRINTS" id="PR00455">
    <property type="entry name" value="HTHTETR"/>
</dbReference>
<evidence type="ECO:0000256" key="3">
    <source>
        <dbReference type="ARBA" id="ARBA00023163"/>
    </source>
</evidence>
<dbReference type="AlphaFoldDB" id="H0UJI5"/>